<dbReference type="OrthoDB" id="5740960at2"/>
<evidence type="ECO:0000313" key="3">
    <source>
        <dbReference type="EMBL" id="RKG39768.1"/>
    </source>
</evidence>
<reference evidence="3 4" key="1">
    <citation type="submission" date="2018-09" db="EMBL/GenBank/DDBJ databases">
        <title>The draft genome of Acinetobacter spp. strains.</title>
        <authorList>
            <person name="Qin J."/>
            <person name="Feng Y."/>
            <person name="Zong Z."/>
        </authorList>
    </citation>
    <scope>NUCLEOTIDE SEQUENCE [LARGE SCALE GENOMIC DNA]</scope>
    <source>
        <strain evidence="3 4">WCHAc060115</strain>
    </source>
</reference>
<dbReference type="Gene3D" id="3.40.30.10">
    <property type="entry name" value="Glutaredoxin"/>
    <property type="match status" value="1"/>
</dbReference>
<dbReference type="Pfam" id="PF02798">
    <property type="entry name" value="GST_N"/>
    <property type="match status" value="1"/>
</dbReference>
<dbReference type="SUPFAM" id="SSF52833">
    <property type="entry name" value="Thioredoxin-like"/>
    <property type="match status" value="1"/>
</dbReference>
<dbReference type="SFLD" id="SFLDG01150">
    <property type="entry name" value="Main.1:_Beta-like"/>
    <property type="match status" value="1"/>
</dbReference>
<dbReference type="CDD" id="cd03207">
    <property type="entry name" value="GST_C_8"/>
    <property type="match status" value="1"/>
</dbReference>
<sequence length="201" mass="22563">MALTLYTNMQSRGLVVDWLALDLGIELERKEIAYGAEMKSAEFLKLNPFGKVPVLVDDDVVIYELDAICAYLADKFFEKGLAPALNDPKRGLYYRWLFFGAGPLAAASDNQYLKVEVTPEQKMHVGYGDYEDVYNALIQGLEQASPCLCGEQFTVADISVGAMIMWQLKMDKLQPHPAIDRYVAALQQRESLQKHQASFVS</sequence>
<dbReference type="PROSITE" id="PS50405">
    <property type="entry name" value="GST_CTER"/>
    <property type="match status" value="1"/>
</dbReference>
<dbReference type="InterPro" id="IPR036249">
    <property type="entry name" value="Thioredoxin-like_sf"/>
</dbReference>
<dbReference type="InterPro" id="IPR036282">
    <property type="entry name" value="Glutathione-S-Trfase_C_sf"/>
</dbReference>
<dbReference type="PANTHER" id="PTHR44051:SF8">
    <property type="entry name" value="GLUTATHIONE S-TRANSFERASE GSTA"/>
    <property type="match status" value="1"/>
</dbReference>
<evidence type="ECO:0000313" key="4">
    <source>
        <dbReference type="Proteomes" id="UP000280405"/>
    </source>
</evidence>
<evidence type="ECO:0000259" key="2">
    <source>
        <dbReference type="PROSITE" id="PS50405"/>
    </source>
</evidence>
<feature type="domain" description="GST C-terminal" evidence="2">
    <location>
        <begin position="86"/>
        <end position="201"/>
    </location>
</feature>
<dbReference type="InterPro" id="IPR004046">
    <property type="entry name" value="GST_C"/>
</dbReference>
<dbReference type="Pfam" id="PF14497">
    <property type="entry name" value="GST_C_3"/>
    <property type="match status" value="1"/>
</dbReference>
<proteinExistence type="predicted"/>
<dbReference type="PROSITE" id="PS50404">
    <property type="entry name" value="GST_NTER"/>
    <property type="match status" value="1"/>
</dbReference>
<dbReference type="PANTHER" id="PTHR44051">
    <property type="entry name" value="GLUTATHIONE S-TRANSFERASE-RELATED"/>
    <property type="match status" value="1"/>
</dbReference>
<dbReference type="Gene3D" id="1.20.1050.10">
    <property type="match status" value="1"/>
</dbReference>
<dbReference type="GO" id="GO:0016740">
    <property type="term" value="F:transferase activity"/>
    <property type="evidence" value="ECO:0007669"/>
    <property type="project" value="UniProtKB-KW"/>
</dbReference>
<comment type="caution">
    <text evidence="3">The sequence shown here is derived from an EMBL/GenBank/DDBJ whole genome shotgun (WGS) entry which is preliminary data.</text>
</comment>
<dbReference type="SFLD" id="SFLDG00358">
    <property type="entry name" value="Main_(cytGST)"/>
    <property type="match status" value="1"/>
</dbReference>
<dbReference type="InterPro" id="IPR010987">
    <property type="entry name" value="Glutathione-S-Trfase_C-like"/>
</dbReference>
<keyword evidence="3" id="KW-0808">Transferase</keyword>
<feature type="domain" description="GST N-terminal" evidence="1">
    <location>
        <begin position="1"/>
        <end position="80"/>
    </location>
</feature>
<gene>
    <name evidence="3" type="ORF">D7V20_03955</name>
</gene>
<dbReference type="SFLD" id="SFLDS00019">
    <property type="entry name" value="Glutathione_Transferase_(cytos"/>
    <property type="match status" value="1"/>
</dbReference>
<dbReference type="RefSeq" id="WP_120383038.1">
    <property type="nucleotide sequence ID" value="NZ_RAXT01000004.1"/>
</dbReference>
<dbReference type="EMBL" id="RAXT01000004">
    <property type="protein sequence ID" value="RKG39768.1"/>
    <property type="molecule type" value="Genomic_DNA"/>
</dbReference>
<dbReference type="InterPro" id="IPR004045">
    <property type="entry name" value="Glutathione_S-Trfase_N"/>
</dbReference>
<keyword evidence="4" id="KW-1185">Reference proteome</keyword>
<organism evidence="3 4">
    <name type="scientific">Acinetobacter rongchengensis</name>
    <dbReference type="NCBI Taxonomy" id="2419601"/>
    <lineage>
        <taxon>Bacteria</taxon>
        <taxon>Pseudomonadati</taxon>
        <taxon>Pseudomonadota</taxon>
        <taxon>Gammaproteobacteria</taxon>
        <taxon>Moraxellales</taxon>
        <taxon>Moraxellaceae</taxon>
        <taxon>Acinetobacter</taxon>
    </lineage>
</organism>
<protein>
    <submittedName>
        <fullName evidence="3">Glutathione S-transferase family protein</fullName>
    </submittedName>
</protein>
<dbReference type="InterPro" id="IPR040079">
    <property type="entry name" value="Glutathione_S-Trfase"/>
</dbReference>
<dbReference type="Proteomes" id="UP000280405">
    <property type="component" value="Unassembled WGS sequence"/>
</dbReference>
<evidence type="ECO:0000259" key="1">
    <source>
        <dbReference type="PROSITE" id="PS50404"/>
    </source>
</evidence>
<dbReference type="SUPFAM" id="SSF47616">
    <property type="entry name" value="GST C-terminal domain-like"/>
    <property type="match status" value="1"/>
</dbReference>
<accession>A0A3A8F035</accession>
<name>A0A3A8F035_9GAMM</name>
<dbReference type="AlphaFoldDB" id="A0A3A8F035"/>